<feature type="domain" description="K-box" evidence="1">
    <location>
        <begin position="1"/>
        <end position="77"/>
    </location>
</feature>
<dbReference type="EMBL" id="LT934120">
    <property type="protein sequence ID" value="VAI26189.1"/>
    <property type="molecule type" value="Genomic_DNA"/>
</dbReference>
<dbReference type="InterPro" id="IPR002487">
    <property type="entry name" value="TF_Kbox"/>
</dbReference>
<proteinExistence type="predicted"/>
<sequence length="87" mass="10401">MQMLQEHNRTLMGERLSNLGVNDLCLLENQLEQSLRCMREKKGYIFHQQNIQLSEEIKLIHERNLELKNKLYGATCYPPTQSIYEKY</sequence>
<accession>A0A9R0WXI2</accession>
<dbReference type="PROSITE" id="PS51297">
    <property type="entry name" value="K_BOX"/>
    <property type="match status" value="1"/>
</dbReference>
<dbReference type="OMA" id="FNIAHER"/>
<reference evidence="2 3" key="1">
    <citation type="submission" date="2017-09" db="EMBL/GenBank/DDBJ databases">
        <authorList>
            <consortium name="International Durum Wheat Genome Sequencing Consortium (IDWGSC)"/>
            <person name="Milanesi L."/>
        </authorList>
    </citation>
    <scope>NUCLEOTIDE SEQUENCE [LARGE SCALE GENOMIC DNA]</scope>
    <source>
        <strain evidence="3">cv. Svevo</strain>
    </source>
</reference>
<evidence type="ECO:0000313" key="2">
    <source>
        <dbReference type="EMBL" id="VAI26189.1"/>
    </source>
</evidence>
<evidence type="ECO:0000313" key="3">
    <source>
        <dbReference type="Proteomes" id="UP000324705"/>
    </source>
</evidence>
<dbReference type="GO" id="GO:0005634">
    <property type="term" value="C:nucleus"/>
    <property type="evidence" value="ECO:0007669"/>
    <property type="project" value="InterPro"/>
</dbReference>
<dbReference type="AlphaFoldDB" id="A0A9R0WXI2"/>
<name>A0A9R0WXI2_TRITD</name>
<organism evidence="2 3">
    <name type="scientific">Triticum turgidum subsp. durum</name>
    <name type="common">Durum wheat</name>
    <name type="synonym">Triticum durum</name>
    <dbReference type="NCBI Taxonomy" id="4567"/>
    <lineage>
        <taxon>Eukaryota</taxon>
        <taxon>Viridiplantae</taxon>
        <taxon>Streptophyta</taxon>
        <taxon>Embryophyta</taxon>
        <taxon>Tracheophyta</taxon>
        <taxon>Spermatophyta</taxon>
        <taxon>Magnoliopsida</taxon>
        <taxon>Liliopsida</taxon>
        <taxon>Poales</taxon>
        <taxon>Poaceae</taxon>
        <taxon>BOP clade</taxon>
        <taxon>Pooideae</taxon>
        <taxon>Triticodae</taxon>
        <taxon>Triticeae</taxon>
        <taxon>Triticinae</taxon>
        <taxon>Triticum</taxon>
    </lineage>
</organism>
<gene>
    <name evidence="2" type="ORF">TRITD_5Bv1G000360</name>
</gene>
<keyword evidence="3" id="KW-1185">Reference proteome</keyword>
<evidence type="ECO:0000259" key="1">
    <source>
        <dbReference type="PROSITE" id="PS51297"/>
    </source>
</evidence>
<protein>
    <recommendedName>
        <fullName evidence="1">K-box domain-containing protein</fullName>
    </recommendedName>
</protein>
<dbReference type="Proteomes" id="UP000324705">
    <property type="component" value="Chromosome 5B"/>
</dbReference>
<dbReference type="Pfam" id="PF01486">
    <property type="entry name" value="K-box"/>
    <property type="match status" value="1"/>
</dbReference>
<dbReference type="GO" id="GO:0003700">
    <property type="term" value="F:DNA-binding transcription factor activity"/>
    <property type="evidence" value="ECO:0007669"/>
    <property type="project" value="InterPro"/>
</dbReference>
<dbReference type="Gramene" id="TRITD5Bv1G000360.1">
    <property type="protein sequence ID" value="TRITD5Bv1G000360.1"/>
    <property type="gene ID" value="TRITD5Bv1G000360"/>
</dbReference>